<dbReference type="Gene3D" id="3.30.710.10">
    <property type="entry name" value="Potassium Channel Kv1.1, Chain A"/>
    <property type="match status" value="1"/>
</dbReference>
<organism evidence="2 3">
    <name type="scientific">Pseudocercospora fuligena</name>
    <dbReference type="NCBI Taxonomy" id="685502"/>
    <lineage>
        <taxon>Eukaryota</taxon>
        <taxon>Fungi</taxon>
        <taxon>Dikarya</taxon>
        <taxon>Ascomycota</taxon>
        <taxon>Pezizomycotina</taxon>
        <taxon>Dothideomycetes</taxon>
        <taxon>Dothideomycetidae</taxon>
        <taxon>Mycosphaerellales</taxon>
        <taxon>Mycosphaerellaceae</taxon>
        <taxon>Pseudocercospora</taxon>
    </lineage>
</organism>
<dbReference type="OrthoDB" id="6359816at2759"/>
<dbReference type="CDD" id="cd18186">
    <property type="entry name" value="BTB_POZ_ZBTB_KLHL-like"/>
    <property type="match status" value="1"/>
</dbReference>
<accession>A0A8H6RS59</accession>
<reference evidence="2" key="1">
    <citation type="submission" date="2020-04" db="EMBL/GenBank/DDBJ databases">
        <title>Draft genome resource of the tomato pathogen Pseudocercospora fuligena.</title>
        <authorList>
            <person name="Zaccaron A."/>
        </authorList>
    </citation>
    <scope>NUCLEOTIDE SEQUENCE</scope>
    <source>
        <strain evidence="2">PF001</strain>
    </source>
</reference>
<evidence type="ECO:0000259" key="1">
    <source>
        <dbReference type="PROSITE" id="PS50097"/>
    </source>
</evidence>
<dbReference type="PROSITE" id="PS50097">
    <property type="entry name" value="BTB"/>
    <property type="match status" value="1"/>
</dbReference>
<feature type="domain" description="BTB" evidence="1">
    <location>
        <begin position="23"/>
        <end position="100"/>
    </location>
</feature>
<dbReference type="Pfam" id="PF00651">
    <property type="entry name" value="BTB"/>
    <property type="match status" value="1"/>
</dbReference>
<dbReference type="InterPro" id="IPR000210">
    <property type="entry name" value="BTB/POZ_dom"/>
</dbReference>
<evidence type="ECO:0000313" key="3">
    <source>
        <dbReference type="Proteomes" id="UP000660729"/>
    </source>
</evidence>
<keyword evidence="3" id="KW-1185">Reference proteome</keyword>
<name>A0A8H6RS59_9PEZI</name>
<comment type="caution">
    <text evidence="2">The sequence shown here is derived from an EMBL/GenBank/DDBJ whole genome shotgun (WGS) entry which is preliminary data.</text>
</comment>
<dbReference type="SMART" id="SM00225">
    <property type="entry name" value="BTB"/>
    <property type="match status" value="1"/>
</dbReference>
<dbReference type="Proteomes" id="UP000660729">
    <property type="component" value="Unassembled WGS sequence"/>
</dbReference>
<protein>
    <recommendedName>
        <fullName evidence="1">BTB domain-containing protein</fullName>
    </recommendedName>
</protein>
<gene>
    <name evidence="2" type="ORF">HII31_02374</name>
</gene>
<dbReference type="AlphaFoldDB" id="A0A8H6RS59"/>
<dbReference type="InterPro" id="IPR011333">
    <property type="entry name" value="SKP1/BTB/POZ_sf"/>
</dbReference>
<sequence>MASTTHPLALADLRGFHDNKHLSDVTIFFSGRKVRAHKVVLCLASDYFQMTFSGRFVVKPSIRTRMKHRLIRACKESKSNEIELKEDDPDALAGMLRHIYGLDPFEAVAAPGIYFDFRLYEVAGEYLLPNLQEKATASAKKKLEYKWNTPSFSDYVYSIYQQTAAHGGELRQIAKDICRKHLPELMAKKEFKKVLLETPELSLAIMQVVAREDVNHRSR</sequence>
<proteinExistence type="predicted"/>
<dbReference type="SUPFAM" id="SSF54695">
    <property type="entry name" value="POZ domain"/>
    <property type="match status" value="1"/>
</dbReference>
<dbReference type="PANTHER" id="PTHR47843:SF5">
    <property type="entry name" value="BTB_POZ DOMAIN PROTEIN"/>
    <property type="match status" value="1"/>
</dbReference>
<dbReference type="EMBL" id="JABCIY010000027">
    <property type="protein sequence ID" value="KAF7196307.1"/>
    <property type="molecule type" value="Genomic_DNA"/>
</dbReference>
<dbReference type="PANTHER" id="PTHR47843">
    <property type="entry name" value="BTB DOMAIN-CONTAINING PROTEIN-RELATED"/>
    <property type="match status" value="1"/>
</dbReference>
<evidence type="ECO:0000313" key="2">
    <source>
        <dbReference type="EMBL" id="KAF7196307.1"/>
    </source>
</evidence>